<organism evidence="2 3">
    <name type="scientific">Affinibrenneria salicis</name>
    <dbReference type="NCBI Taxonomy" id="2590031"/>
    <lineage>
        <taxon>Bacteria</taxon>
        <taxon>Pseudomonadati</taxon>
        <taxon>Pseudomonadota</taxon>
        <taxon>Gammaproteobacteria</taxon>
        <taxon>Enterobacterales</taxon>
        <taxon>Pectobacteriaceae</taxon>
        <taxon>Affinibrenneria</taxon>
    </lineage>
</organism>
<gene>
    <name evidence="2" type="ORF">FJU30_17055</name>
</gene>
<keyword evidence="1" id="KW-1133">Transmembrane helix</keyword>
<accession>A0A5J5FYJ1</accession>
<keyword evidence="1" id="KW-0472">Membrane</keyword>
<feature type="transmembrane region" description="Helical" evidence="1">
    <location>
        <begin position="20"/>
        <end position="44"/>
    </location>
</feature>
<protein>
    <submittedName>
        <fullName evidence="2">DUF3379 domain-containing protein</fullName>
    </submittedName>
</protein>
<evidence type="ECO:0000256" key="1">
    <source>
        <dbReference type="SAM" id="Phobius"/>
    </source>
</evidence>
<dbReference type="EMBL" id="VYKJ01000009">
    <property type="protein sequence ID" value="KAA8998124.1"/>
    <property type="molecule type" value="Genomic_DNA"/>
</dbReference>
<keyword evidence="1" id="KW-0812">Transmembrane</keyword>
<comment type="caution">
    <text evidence="2">The sequence shown here is derived from an EMBL/GenBank/DDBJ whole genome shotgun (WGS) entry which is preliminary data.</text>
</comment>
<keyword evidence="3" id="KW-1185">Reference proteome</keyword>
<name>A0A5J5FYJ1_9GAMM</name>
<reference evidence="2 3" key="1">
    <citation type="submission" date="2019-09" db="EMBL/GenBank/DDBJ databases">
        <authorList>
            <person name="Li Y."/>
        </authorList>
    </citation>
    <scope>NUCLEOTIDE SEQUENCE [LARGE SCALE GENOMIC DNA]</scope>
    <source>
        <strain evidence="2 3">L3-3HA</strain>
    </source>
</reference>
<proteinExistence type="predicted"/>
<dbReference type="Proteomes" id="UP000335415">
    <property type="component" value="Unassembled WGS sequence"/>
</dbReference>
<dbReference type="OrthoDB" id="6422824at2"/>
<dbReference type="AlphaFoldDB" id="A0A5J5FYJ1"/>
<sequence>MKDRTHSKDGMSQEQARRRFAEILLAMAAVFSALLSILFGFLYFELYWRWRDLFYENGRYFDEQNAVVYQDDSAILIVPTLCCVLLTLVLTIALRVRRRRYLRRG</sequence>
<evidence type="ECO:0000313" key="3">
    <source>
        <dbReference type="Proteomes" id="UP000335415"/>
    </source>
</evidence>
<dbReference type="RefSeq" id="WP_150436183.1">
    <property type="nucleotide sequence ID" value="NZ_VYKJ01000009.1"/>
</dbReference>
<evidence type="ECO:0000313" key="2">
    <source>
        <dbReference type="EMBL" id="KAA8998124.1"/>
    </source>
</evidence>
<feature type="transmembrane region" description="Helical" evidence="1">
    <location>
        <begin position="74"/>
        <end position="94"/>
    </location>
</feature>